<evidence type="ECO:0000256" key="4">
    <source>
        <dbReference type="ARBA" id="ARBA00022692"/>
    </source>
</evidence>
<feature type="transmembrane region" description="Helical" evidence="8">
    <location>
        <begin position="545"/>
        <end position="567"/>
    </location>
</feature>
<feature type="domain" description="CSC1/OSCA1-like 7TM region" evidence="9">
    <location>
        <begin position="451"/>
        <end position="725"/>
    </location>
</feature>
<dbReference type="AlphaFoldDB" id="A0A9P5ZEN9"/>
<comment type="similarity">
    <text evidence="2">Belongs to the CSC1 (TC 1.A.17) family.</text>
</comment>
<dbReference type="Pfam" id="PF13967">
    <property type="entry name" value="RSN1_TM"/>
    <property type="match status" value="1"/>
</dbReference>
<feature type="transmembrane region" description="Helical" evidence="8">
    <location>
        <begin position="452"/>
        <end position="471"/>
    </location>
</feature>
<keyword evidence="6 8" id="KW-0472">Membrane</keyword>
<dbReference type="GO" id="GO:0005886">
    <property type="term" value="C:plasma membrane"/>
    <property type="evidence" value="ECO:0007669"/>
    <property type="project" value="TreeGrafter"/>
</dbReference>
<evidence type="ECO:0000259" key="9">
    <source>
        <dbReference type="Pfam" id="PF02714"/>
    </source>
</evidence>
<comment type="caution">
    <text evidence="13">The sequence shown here is derived from an EMBL/GenBank/DDBJ whole genome shotgun (WGS) entry which is preliminary data.</text>
</comment>
<feature type="transmembrane region" description="Helical" evidence="8">
    <location>
        <begin position="587"/>
        <end position="619"/>
    </location>
</feature>
<keyword evidence="14" id="KW-1185">Reference proteome</keyword>
<keyword evidence="5 8" id="KW-1133">Transmembrane helix</keyword>
<dbReference type="InterPro" id="IPR027815">
    <property type="entry name" value="CSC1/OSCA1-like_cyt"/>
</dbReference>
<feature type="domain" description="CSC1/OSCA1-like cytosolic" evidence="12">
    <location>
        <begin position="234"/>
        <end position="439"/>
    </location>
</feature>
<feature type="transmembrane region" description="Helical" evidence="8">
    <location>
        <begin position="139"/>
        <end position="159"/>
    </location>
</feature>
<evidence type="ECO:0000259" key="10">
    <source>
        <dbReference type="Pfam" id="PF12621"/>
    </source>
</evidence>
<accession>A0A9P5ZEN9</accession>
<dbReference type="InterPro" id="IPR032880">
    <property type="entry name" value="CSC1/OSCA1-like_N"/>
</dbReference>
<organism evidence="13 14">
    <name type="scientific">Pholiota conissans</name>
    <dbReference type="NCBI Taxonomy" id="109636"/>
    <lineage>
        <taxon>Eukaryota</taxon>
        <taxon>Fungi</taxon>
        <taxon>Dikarya</taxon>
        <taxon>Basidiomycota</taxon>
        <taxon>Agaricomycotina</taxon>
        <taxon>Agaricomycetes</taxon>
        <taxon>Agaricomycetidae</taxon>
        <taxon>Agaricales</taxon>
        <taxon>Agaricineae</taxon>
        <taxon>Strophariaceae</taxon>
        <taxon>Pholiota</taxon>
    </lineage>
</organism>
<evidence type="ECO:0000256" key="3">
    <source>
        <dbReference type="ARBA" id="ARBA00022448"/>
    </source>
</evidence>
<evidence type="ECO:0000256" key="1">
    <source>
        <dbReference type="ARBA" id="ARBA00004141"/>
    </source>
</evidence>
<feature type="transmembrane region" description="Helical" evidence="8">
    <location>
        <begin position="190"/>
        <end position="208"/>
    </location>
</feature>
<dbReference type="Pfam" id="PF12621">
    <property type="entry name" value="PHM7_ext"/>
    <property type="match status" value="1"/>
</dbReference>
<evidence type="ECO:0000259" key="11">
    <source>
        <dbReference type="Pfam" id="PF13967"/>
    </source>
</evidence>
<evidence type="ECO:0000256" key="5">
    <source>
        <dbReference type="ARBA" id="ARBA00022989"/>
    </source>
</evidence>
<feature type="transmembrane region" description="Helical" evidence="8">
    <location>
        <begin position="60"/>
        <end position="82"/>
    </location>
</feature>
<protein>
    <submittedName>
        <fullName evidence="13">DUF221-domain-containing protein</fullName>
    </submittedName>
</protein>
<keyword evidence="3" id="KW-0813">Transport</keyword>
<feature type="transmembrane region" description="Helical" evidence="8">
    <location>
        <begin position="666"/>
        <end position="686"/>
    </location>
</feature>
<dbReference type="PANTHER" id="PTHR13018:SF143">
    <property type="entry name" value="CSC1_OSCA1-LIKE 7TM REGION DOMAIN-CONTAINING PROTEIN"/>
    <property type="match status" value="1"/>
</dbReference>
<feature type="transmembrane region" description="Helical" evidence="8">
    <location>
        <begin position="505"/>
        <end position="525"/>
    </location>
</feature>
<keyword evidence="4 8" id="KW-0812">Transmembrane</keyword>
<dbReference type="PANTHER" id="PTHR13018">
    <property type="entry name" value="PROBABLE MEMBRANE PROTEIN DUF221-RELATED"/>
    <property type="match status" value="1"/>
</dbReference>
<evidence type="ECO:0000256" key="8">
    <source>
        <dbReference type="SAM" id="Phobius"/>
    </source>
</evidence>
<feature type="domain" description="10TM putative phosphate transporter extracellular tail" evidence="10">
    <location>
        <begin position="895"/>
        <end position="968"/>
    </location>
</feature>
<feature type="transmembrane region" description="Helical" evidence="8">
    <location>
        <begin position="733"/>
        <end position="757"/>
    </location>
</feature>
<gene>
    <name evidence="13" type="ORF">BDN70DRAFT_127530</name>
</gene>
<dbReference type="InterPro" id="IPR022257">
    <property type="entry name" value="PHM7_ext"/>
</dbReference>
<dbReference type="GO" id="GO:0005227">
    <property type="term" value="F:calcium-activated cation channel activity"/>
    <property type="evidence" value="ECO:0007669"/>
    <property type="project" value="InterPro"/>
</dbReference>
<name>A0A9P5ZEN9_9AGAR</name>
<sequence>MLKRASLRLRSSNPFLLRVQCWSLARTPLFSLSAFCLLINRQKMSAINPENVQQNSTTTAFVTALVVNGSLLLLEVGVFVILKQKLWRVYTPRTILPPPDKRAPELPEGIWRWIPALIFAPSEEIVHKNGLDAYMFLRFLRLLIITFAVFTLLTFLIIVPANAVHIKSSLEGLERISWTNITNPSNQSRFGIHVFTVYILTAFVIFIIRREMLHFLHMRHQFLISKSHSRLAQARTVLVTPVPDELGNEQDLRTFASFVPGGIDKVWMYRDTGNLNKLFEEREELCQQLEAAEAMILKTATLAWRKRKKDHDRQFKRKFKDVELPSISNDLVLPPANQQLLDELVPQKLRPTHRTGLLGLIGRKVDTIEWCKTEISRINAAIKDTREHAVKGKFLGSAFIRCNLQMGAHVLSQCLSYHEPLWMYNRWMEVNPKDIIWSNLDDGALEMKSRYAISWAATIALIILWAFPVGFIGTLSNLSDLCEKAHWLSWVCKAPPVARGLLEGVLPPLLLAILFALLPFILQGLAWYECIPRWSMISISVYRRFYFFLLIHGFLIVTLSSGITNTIEDILKNPTETVQHLSSQLPGAAVFFLTYMVTQGLAGAGVALLQLVPLVLHFVRKWFLGRTPRQAYDVTFTMPSADFGVLLPRLSLLSTIGFAYSVLSPLINLLALISYVMFYLAWKFLFMQVFDQPDDRETGGMYFPMAINNLFVGLYIEQICLTCLFFLKVSDAGAPAVIEAIFMVILIVLTACAQILLHNAFSPLKHYLPMSLATKKMATRYNKKKSGDINVDTTEEIDLFSRDRIRYMRKRIKATTKRLDEKLDTLKEKVTGEDKGDDSKDSDKMVDPSIKYEGLTAETAVVSGLSRKASMDSDKSKRQSSTKALPLFDAAAPAVEDSDTSNEEDDDDHAFDHPSTYVDQRWIWLPKDILGLSEFLTQELKEAGVDASDIGATMDERGVVEVSRNPPDKEWSGGHDL</sequence>
<dbReference type="Proteomes" id="UP000807469">
    <property type="component" value="Unassembled WGS sequence"/>
</dbReference>
<proteinExistence type="inferred from homology"/>
<evidence type="ECO:0000256" key="6">
    <source>
        <dbReference type="ARBA" id="ARBA00023136"/>
    </source>
</evidence>
<feature type="transmembrane region" description="Helical" evidence="8">
    <location>
        <begin position="707"/>
        <end position="727"/>
    </location>
</feature>
<reference evidence="13" key="1">
    <citation type="submission" date="2020-11" db="EMBL/GenBank/DDBJ databases">
        <authorList>
            <consortium name="DOE Joint Genome Institute"/>
            <person name="Ahrendt S."/>
            <person name="Riley R."/>
            <person name="Andreopoulos W."/>
            <person name="Labutti K."/>
            <person name="Pangilinan J."/>
            <person name="Ruiz-Duenas F.J."/>
            <person name="Barrasa J.M."/>
            <person name="Sanchez-Garcia M."/>
            <person name="Camarero S."/>
            <person name="Miyauchi S."/>
            <person name="Serrano A."/>
            <person name="Linde D."/>
            <person name="Babiker R."/>
            <person name="Drula E."/>
            <person name="Ayuso-Fernandez I."/>
            <person name="Pacheco R."/>
            <person name="Padilla G."/>
            <person name="Ferreira P."/>
            <person name="Barriuso J."/>
            <person name="Kellner H."/>
            <person name="Castanera R."/>
            <person name="Alfaro M."/>
            <person name="Ramirez L."/>
            <person name="Pisabarro A.G."/>
            <person name="Kuo A."/>
            <person name="Tritt A."/>
            <person name="Lipzen A."/>
            <person name="He G."/>
            <person name="Yan M."/>
            <person name="Ng V."/>
            <person name="Cullen D."/>
            <person name="Martin F."/>
            <person name="Rosso M.-N."/>
            <person name="Henrissat B."/>
            <person name="Hibbett D."/>
            <person name="Martinez A.T."/>
            <person name="Grigoriev I.V."/>
        </authorList>
    </citation>
    <scope>NUCLEOTIDE SEQUENCE</scope>
    <source>
        <strain evidence="13">CIRM-BRFM 674</strain>
    </source>
</reference>
<dbReference type="OrthoDB" id="1076608at2759"/>
<feature type="compositionally biased region" description="Acidic residues" evidence="7">
    <location>
        <begin position="896"/>
        <end position="909"/>
    </location>
</feature>
<feature type="domain" description="CSC1/OSCA1-like N-terminal transmembrane" evidence="11">
    <location>
        <begin position="60"/>
        <end position="211"/>
    </location>
</feature>
<feature type="transmembrane region" description="Helical" evidence="8">
    <location>
        <begin position="21"/>
        <end position="40"/>
    </location>
</feature>
<dbReference type="InterPro" id="IPR045122">
    <property type="entry name" value="Csc1-like"/>
</dbReference>
<dbReference type="Pfam" id="PF02714">
    <property type="entry name" value="RSN1_7TM"/>
    <property type="match status" value="1"/>
</dbReference>
<comment type="subcellular location">
    <subcellularLocation>
        <location evidence="1">Membrane</location>
        <topology evidence="1">Multi-pass membrane protein</topology>
    </subcellularLocation>
</comment>
<feature type="region of interest" description="Disordered" evidence="7">
    <location>
        <begin position="867"/>
        <end position="913"/>
    </location>
</feature>
<evidence type="ECO:0000256" key="2">
    <source>
        <dbReference type="ARBA" id="ARBA00007779"/>
    </source>
</evidence>
<evidence type="ECO:0000256" key="7">
    <source>
        <dbReference type="SAM" id="MobiDB-lite"/>
    </source>
</evidence>
<evidence type="ECO:0000313" key="13">
    <source>
        <dbReference type="EMBL" id="KAF9484516.1"/>
    </source>
</evidence>
<evidence type="ECO:0000259" key="12">
    <source>
        <dbReference type="Pfam" id="PF14703"/>
    </source>
</evidence>
<evidence type="ECO:0000313" key="14">
    <source>
        <dbReference type="Proteomes" id="UP000807469"/>
    </source>
</evidence>
<dbReference type="EMBL" id="MU155143">
    <property type="protein sequence ID" value="KAF9484516.1"/>
    <property type="molecule type" value="Genomic_DNA"/>
</dbReference>
<dbReference type="InterPro" id="IPR003864">
    <property type="entry name" value="CSC1/OSCA1-like_7TM"/>
</dbReference>
<dbReference type="Pfam" id="PF14703">
    <property type="entry name" value="PHM7_cyt"/>
    <property type="match status" value="1"/>
</dbReference>